<dbReference type="InterPro" id="IPR019823">
    <property type="entry name" value="Mechanosensitive_channel_CS"/>
</dbReference>
<evidence type="ECO:0000313" key="12">
    <source>
        <dbReference type="Proteomes" id="UP000247922"/>
    </source>
</evidence>
<dbReference type="InterPro" id="IPR037673">
    <property type="entry name" value="MSC/AndL"/>
</dbReference>
<dbReference type="NCBIfam" id="TIGR00220">
    <property type="entry name" value="mscL"/>
    <property type="match status" value="1"/>
</dbReference>
<dbReference type="GO" id="GO:0005886">
    <property type="term" value="C:plasma membrane"/>
    <property type="evidence" value="ECO:0007669"/>
    <property type="project" value="UniProtKB-SubCell"/>
</dbReference>
<comment type="subcellular location">
    <subcellularLocation>
        <location evidence="1 10">Cell membrane</location>
        <topology evidence="1 10">Multi-pass membrane protein</topology>
    </subcellularLocation>
</comment>
<keyword evidence="3 10" id="KW-0813">Transport</keyword>
<evidence type="ECO:0000256" key="8">
    <source>
        <dbReference type="ARBA" id="ARBA00023136"/>
    </source>
</evidence>
<evidence type="ECO:0000256" key="2">
    <source>
        <dbReference type="ARBA" id="ARBA00007254"/>
    </source>
</evidence>
<reference evidence="11 12" key="1">
    <citation type="submission" date="2018-05" db="EMBL/GenBank/DDBJ databases">
        <title>Genomic Encyclopedia of Type Strains, Phase IV (KMG-IV): sequencing the most valuable type-strain genomes for metagenomic binning, comparative biology and taxonomic classification.</title>
        <authorList>
            <person name="Goeker M."/>
        </authorList>
    </citation>
    <scope>NUCLEOTIDE SEQUENCE [LARGE SCALE GENOMIC DNA]</scope>
    <source>
        <strain evidence="11 12">DSM 22440</strain>
    </source>
</reference>
<feature type="transmembrane region" description="Helical" evidence="10">
    <location>
        <begin position="20"/>
        <end position="38"/>
    </location>
</feature>
<dbReference type="Gene3D" id="1.10.1200.120">
    <property type="entry name" value="Large-conductance mechanosensitive channel, MscL, domain 1"/>
    <property type="match status" value="1"/>
</dbReference>
<dbReference type="NCBIfam" id="NF001843">
    <property type="entry name" value="PRK00567.1-4"/>
    <property type="match status" value="1"/>
</dbReference>
<feature type="transmembrane region" description="Helical" evidence="10">
    <location>
        <begin position="68"/>
        <end position="93"/>
    </location>
</feature>
<comment type="similarity">
    <text evidence="2 10">Belongs to the MscL family.</text>
</comment>
<keyword evidence="4 10" id="KW-1003">Cell membrane</keyword>
<evidence type="ECO:0000256" key="3">
    <source>
        <dbReference type="ARBA" id="ARBA00022448"/>
    </source>
</evidence>
<keyword evidence="12" id="KW-1185">Reference proteome</keyword>
<comment type="caution">
    <text evidence="11">The sequence shown here is derived from an EMBL/GenBank/DDBJ whole genome shotgun (WGS) entry which is preliminary data.</text>
</comment>
<evidence type="ECO:0000256" key="1">
    <source>
        <dbReference type="ARBA" id="ARBA00004651"/>
    </source>
</evidence>
<evidence type="ECO:0000256" key="5">
    <source>
        <dbReference type="ARBA" id="ARBA00022692"/>
    </source>
</evidence>
<dbReference type="InterPro" id="IPR036019">
    <property type="entry name" value="MscL_channel"/>
</dbReference>
<sequence length="127" mass="13926">MSNYLKEFKAFALRGNVLDLAIAVIIGAAFNAIVQSFVHDMVMPIIAAIFGAPDFSAITVTINQTPIMVGLFIQAVVNFLIVAFVIFSVVHLLTKLKKKEAEKPAAPILPTKEEELLTEIRDLLKTN</sequence>
<evidence type="ECO:0000256" key="9">
    <source>
        <dbReference type="ARBA" id="ARBA00023303"/>
    </source>
</evidence>
<keyword evidence="8 10" id="KW-0472">Membrane</keyword>
<dbReference type="HAMAP" id="MF_00115">
    <property type="entry name" value="MscL"/>
    <property type="match status" value="1"/>
</dbReference>
<comment type="function">
    <text evidence="10">Channel that opens in response to stretch forces in the membrane lipid bilayer. May participate in the regulation of osmotic pressure changes within the cell.</text>
</comment>
<evidence type="ECO:0000256" key="6">
    <source>
        <dbReference type="ARBA" id="ARBA00022989"/>
    </source>
</evidence>
<dbReference type="AlphaFoldDB" id="A0A2V3W9L0"/>
<dbReference type="OrthoDB" id="9810350at2"/>
<dbReference type="PANTHER" id="PTHR30266">
    <property type="entry name" value="MECHANOSENSITIVE CHANNEL MSCL"/>
    <property type="match status" value="1"/>
</dbReference>
<comment type="subunit">
    <text evidence="10">Homopentamer.</text>
</comment>
<accession>A0A2V3W9L0</accession>
<gene>
    <name evidence="10" type="primary">mscL</name>
    <name evidence="11" type="ORF">DES38_10693</name>
</gene>
<dbReference type="SUPFAM" id="SSF81330">
    <property type="entry name" value="Gated mechanosensitive channel"/>
    <property type="match status" value="1"/>
</dbReference>
<keyword evidence="9 10" id="KW-0407">Ion channel</keyword>
<name>A0A2V3W9L0_9BACI</name>
<dbReference type="Pfam" id="PF01741">
    <property type="entry name" value="MscL"/>
    <property type="match status" value="1"/>
</dbReference>
<keyword evidence="6 10" id="KW-1133">Transmembrane helix</keyword>
<keyword evidence="7 10" id="KW-0406">Ion transport</keyword>
<dbReference type="GO" id="GO:0008381">
    <property type="term" value="F:mechanosensitive monoatomic ion channel activity"/>
    <property type="evidence" value="ECO:0007669"/>
    <property type="project" value="UniProtKB-UniRule"/>
</dbReference>
<dbReference type="PRINTS" id="PR01264">
    <property type="entry name" value="MECHCHANNEL"/>
</dbReference>
<organism evidence="11 12">
    <name type="scientific">Streptohalobacillus salinus</name>
    <dbReference type="NCBI Taxonomy" id="621096"/>
    <lineage>
        <taxon>Bacteria</taxon>
        <taxon>Bacillati</taxon>
        <taxon>Bacillota</taxon>
        <taxon>Bacilli</taxon>
        <taxon>Bacillales</taxon>
        <taxon>Bacillaceae</taxon>
        <taxon>Streptohalobacillus</taxon>
    </lineage>
</organism>
<protein>
    <recommendedName>
        <fullName evidence="10">Large-conductance mechanosensitive channel</fullName>
    </recommendedName>
</protein>
<dbReference type="PANTHER" id="PTHR30266:SF2">
    <property type="entry name" value="LARGE-CONDUCTANCE MECHANOSENSITIVE CHANNEL"/>
    <property type="match status" value="1"/>
</dbReference>
<dbReference type="PROSITE" id="PS01327">
    <property type="entry name" value="MSCL"/>
    <property type="match status" value="1"/>
</dbReference>
<evidence type="ECO:0000256" key="7">
    <source>
        <dbReference type="ARBA" id="ARBA00023065"/>
    </source>
</evidence>
<keyword evidence="5 10" id="KW-0812">Transmembrane</keyword>
<evidence type="ECO:0000313" key="11">
    <source>
        <dbReference type="EMBL" id="PXW91057.1"/>
    </source>
</evidence>
<evidence type="ECO:0000256" key="4">
    <source>
        <dbReference type="ARBA" id="ARBA00022475"/>
    </source>
</evidence>
<evidence type="ECO:0000256" key="10">
    <source>
        <dbReference type="HAMAP-Rule" id="MF_00115"/>
    </source>
</evidence>
<dbReference type="Proteomes" id="UP000247922">
    <property type="component" value="Unassembled WGS sequence"/>
</dbReference>
<proteinExistence type="inferred from homology"/>
<dbReference type="RefSeq" id="WP_110251394.1">
    <property type="nucleotide sequence ID" value="NZ_QJJR01000006.1"/>
</dbReference>
<dbReference type="EMBL" id="QJJR01000006">
    <property type="protein sequence ID" value="PXW91057.1"/>
    <property type="molecule type" value="Genomic_DNA"/>
</dbReference>
<dbReference type="InterPro" id="IPR001185">
    <property type="entry name" value="MS_channel"/>
</dbReference>